<evidence type="ECO:0000313" key="1">
    <source>
        <dbReference type="EMBL" id="OWM83594.1"/>
    </source>
</evidence>
<reference evidence="2" key="1">
    <citation type="journal article" date="2017" name="Plant J.">
        <title>The pomegranate (Punica granatum L.) genome and the genomics of punicalagin biosynthesis.</title>
        <authorList>
            <person name="Qin G."/>
            <person name="Xu C."/>
            <person name="Ming R."/>
            <person name="Tang H."/>
            <person name="Guyot R."/>
            <person name="Kramer E.M."/>
            <person name="Hu Y."/>
            <person name="Yi X."/>
            <person name="Qi Y."/>
            <person name="Xu X."/>
            <person name="Gao Z."/>
            <person name="Pan H."/>
            <person name="Jian J."/>
            <person name="Tian Y."/>
            <person name="Yue Z."/>
            <person name="Xu Y."/>
        </authorList>
    </citation>
    <scope>NUCLEOTIDE SEQUENCE [LARGE SCALE GENOMIC DNA]</scope>
    <source>
        <strain evidence="2">cv. Dabenzi</strain>
    </source>
</reference>
<protein>
    <submittedName>
        <fullName evidence="1">Uncharacterized protein</fullName>
    </submittedName>
</protein>
<accession>A0A218XFA0</accession>
<dbReference type="Proteomes" id="UP000197138">
    <property type="component" value="Unassembled WGS sequence"/>
</dbReference>
<organism evidence="1 2">
    <name type="scientific">Punica granatum</name>
    <name type="common">Pomegranate</name>
    <dbReference type="NCBI Taxonomy" id="22663"/>
    <lineage>
        <taxon>Eukaryota</taxon>
        <taxon>Viridiplantae</taxon>
        <taxon>Streptophyta</taxon>
        <taxon>Embryophyta</taxon>
        <taxon>Tracheophyta</taxon>
        <taxon>Spermatophyta</taxon>
        <taxon>Magnoliopsida</taxon>
        <taxon>eudicotyledons</taxon>
        <taxon>Gunneridae</taxon>
        <taxon>Pentapetalae</taxon>
        <taxon>rosids</taxon>
        <taxon>malvids</taxon>
        <taxon>Myrtales</taxon>
        <taxon>Lythraceae</taxon>
        <taxon>Punica</taxon>
    </lineage>
</organism>
<proteinExistence type="predicted"/>
<dbReference type="EMBL" id="MTKT01001810">
    <property type="protein sequence ID" value="OWM83594.1"/>
    <property type="molecule type" value="Genomic_DNA"/>
</dbReference>
<evidence type="ECO:0000313" key="2">
    <source>
        <dbReference type="Proteomes" id="UP000197138"/>
    </source>
</evidence>
<name>A0A218XFA0_PUNGR</name>
<gene>
    <name evidence="1" type="ORF">CDL15_Pgr004023</name>
</gene>
<sequence length="121" mass="13625">MARGAEEGRLTLGHGFVGMVQWTQCEASKAPVGHARAYRDILNDALAALSIIRRTRRLRTLLVKNAMTRPQRPFSSRYRRAAALVTRVGIFLPRFDQTQSDHFQNAMTRPQKGMSGVSALW</sequence>
<comment type="caution">
    <text evidence="1">The sequence shown here is derived from an EMBL/GenBank/DDBJ whole genome shotgun (WGS) entry which is preliminary data.</text>
</comment>
<dbReference type="AlphaFoldDB" id="A0A218XFA0"/>